<protein>
    <submittedName>
        <fullName evidence="2">HesA/MoeB/ThiF family protein</fullName>
    </submittedName>
</protein>
<accession>A0ABR8Z711</accession>
<dbReference type="CDD" id="cd00158">
    <property type="entry name" value="RHOD"/>
    <property type="match status" value="1"/>
</dbReference>
<dbReference type="InterPro" id="IPR045886">
    <property type="entry name" value="ThiF/MoeB/HesA"/>
</dbReference>
<dbReference type="PANTHER" id="PTHR10953">
    <property type="entry name" value="UBIQUITIN-ACTIVATING ENZYME E1"/>
    <property type="match status" value="1"/>
</dbReference>
<dbReference type="Gene3D" id="3.40.250.10">
    <property type="entry name" value="Rhodanese-like domain"/>
    <property type="match status" value="1"/>
</dbReference>
<evidence type="ECO:0000313" key="2">
    <source>
        <dbReference type="EMBL" id="MBD8081083.1"/>
    </source>
</evidence>
<dbReference type="Proteomes" id="UP000637299">
    <property type="component" value="Unassembled WGS sequence"/>
</dbReference>
<sequence length="373" mass="41974">MENYNERYARHYALSDFGFEGQQKLLQAKVLVIGAGGLGCPVLQYLAAAGVGTIGIVDHDRISLSNLQRQTLYSTDDVGKLKTAVASLKLKLLNPEININSYQLELTSENAWDLISEYEMIVDCTDNFATRYLINDACVLLNKPLIFGAIYKYEGQVAVFNLNLKNNKAVNYRHLFPDPPKPDEVQNCNEVGVLGVLPGMIGMMQANEVIKLITGVGEVLDGRLLTFNMLSYETFIMDISNENLNENLIPENRKAFEETNYNFLCGVFEINIEDVNPDDFIQQTFNENTLTIDVREIDELPKADFKHIQIPLSELKSRVSELKKDNILLFCQSGKRSLKATGILLEHFGDQKKISHLKGGITALQERKNEQSN</sequence>
<dbReference type="RefSeq" id="WP_191734899.1">
    <property type="nucleotide sequence ID" value="NZ_JACYFS010000001.1"/>
</dbReference>
<dbReference type="Pfam" id="PF00581">
    <property type="entry name" value="Rhodanese"/>
    <property type="match status" value="1"/>
</dbReference>
<dbReference type="CDD" id="cd00757">
    <property type="entry name" value="ThiF_MoeB_HesA_family"/>
    <property type="match status" value="1"/>
</dbReference>
<comment type="caution">
    <text evidence="2">The sequence shown here is derived from an EMBL/GenBank/DDBJ whole genome shotgun (WGS) entry which is preliminary data.</text>
</comment>
<name>A0ABR8Z711_9FLAO</name>
<dbReference type="EMBL" id="JACYFS010000001">
    <property type="protein sequence ID" value="MBD8081083.1"/>
    <property type="molecule type" value="Genomic_DNA"/>
</dbReference>
<evidence type="ECO:0000259" key="1">
    <source>
        <dbReference type="PROSITE" id="PS50206"/>
    </source>
</evidence>
<dbReference type="SUPFAM" id="SSF69572">
    <property type="entry name" value="Activating enzymes of the ubiquitin-like proteins"/>
    <property type="match status" value="1"/>
</dbReference>
<dbReference type="InterPro" id="IPR000594">
    <property type="entry name" value="ThiF_NAD_FAD-bd"/>
</dbReference>
<dbReference type="InterPro" id="IPR036873">
    <property type="entry name" value="Rhodanese-like_dom_sf"/>
</dbReference>
<feature type="domain" description="Rhodanese" evidence="1">
    <location>
        <begin position="285"/>
        <end position="373"/>
    </location>
</feature>
<organism evidence="2 3">
    <name type="scientific">Chryseobacterium caseinilyticum</name>
    <dbReference type="NCBI Taxonomy" id="2771428"/>
    <lineage>
        <taxon>Bacteria</taxon>
        <taxon>Pseudomonadati</taxon>
        <taxon>Bacteroidota</taxon>
        <taxon>Flavobacteriia</taxon>
        <taxon>Flavobacteriales</taxon>
        <taxon>Weeksellaceae</taxon>
        <taxon>Chryseobacterium group</taxon>
        <taxon>Chryseobacterium</taxon>
    </lineage>
</organism>
<proteinExistence type="predicted"/>
<dbReference type="Gene3D" id="3.40.50.720">
    <property type="entry name" value="NAD(P)-binding Rossmann-like Domain"/>
    <property type="match status" value="1"/>
</dbReference>
<evidence type="ECO:0000313" key="3">
    <source>
        <dbReference type="Proteomes" id="UP000637299"/>
    </source>
</evidence>
<reference evidence="2 3" key="1">
    <citation type="submission" date="2020-09" db="EMBL/GenBank/DDBJ databases">
        <title>Genome seq and assembly of Chryseobacterium sp.</title>
        <authorList>
            <person name="Chhetri G."/>
        </authorList>
    </citation>
    <scope>NUCLEOTIDE SEQUENCE [LARGE SCALE GENOMIC DNA]</scope>
    <source>
        <strain evidence="2 3">GCR10</strain>
    </source>
</reference>
<gene>
    <name evidence="2" type="ORF">IC610_01460</name>
</gene>
<dbReference type="InterPro" id="IPR035985">
    <property type="entry name" value="Ubiquitin-activating_enz"/>
</dbReference>
<dbReference type="InterPro" id="IPR001763">
    <property type="entry name" value="Rhodanese-like_dom"/>
</dbReference>
<dbReference type="PROSITE" id="PS50206">
    <property type="entry name" value="RHODANESE_3"/>
    <property type="match status" value="1"/>
</dbReference>
<dbReference type="Pfam" id="PF00899">
    <property type="entry name" value="ThiF"/>
    <property type="match status" value="1"/>
</dbReference>
<dbReference type="PANTHER" id="PTHR10953:SF102">
    <property type="entry name" value="ADENYLYLTRANSFERASE AND SULFURTRANSFERASE MOCS3"/>
    <property type="match status" value="1"/>
</dbReference>
<keyword evidence="3" id="KW-1185">Reference proteome</keyword>